<feature type="domain" description="Wax synthase" evidence="8">
    <location>
        <begin position="75"/>
        <end position="164"/>
    </location>
</feature>
<keyword evidence="6 7" id="KW-0472">Membrane</keyword>
<feature type="transmembrane region" description="Helical" evidence="7">
    <location>
        <begin position="201"/>
        <end position="220"/>
    </location>
</feature>
<dbReference type="EMBL" id="CDMC01000006">
    <property type="protein sequence ID" value="CEN61118.1"/>
    <property type="molecule type" value="Genomic_DNA"/>
</dbReference>
<organism evidence="9 10">
    <name type="scientific">Aspergillus calidoustus</name>
    <dbReference type="NCBI Taxonomy" id="454130"/>
    <lineage>
        <taxon>Eukaryota</taxon>
        <taxon>Fungi</taxon>
        <taxon>Dikarya</taxon>
        <taxon>Ascomycota</taxon>
        <taxon>Pezizomycotina</taxon>
        <taxon>Eurotiomycetes</taxon>
        <taxon>Eurotiomycetidae</taxon>
        <taxon>Eurotiales</taxon>
        <taxon>Aspergillaceae</taxon>
        <taxon>Aspergillus</taxon>
        <taxon>Aspergillus subgen. Nidulantes</taxon>
    </lineage>
</organism>
<evidence type="ECO:0000313" key="9">
    <source>
        <dbReference type="EMBL" id="CEN61118.1"/>
    </source>
</evidence>
<dbReference type="PANTHER" id="PTHR31595:SF60">
    <property type="entry name" value="BIOSYNTHESIS PROTEIN (TRI7), PUTATIVE (AFU_ORTHOLOGUE AFUA_8G05970)-RELATED"/>
    <property type="match status" value="1"/>
</dbReference>
<keyword evidence="5 7" id="KW-1133">Transmembrane helix</keyword>
<feature type="transmembrane region" description="Helical" evidence="7">
    <location>
        <begin position="158"/>
        <end position="180"/>
    </location>
</feature>
<dbReference type="InterPro" id="IPR032805">
    <property type="entry name" value="Wax_synthase_dom"/>
</dbReference>
<comment type="similarity">
    <text evidence="2">Belongs to the wax synthase family.</text>
</comment>
<feature type="transmembrane region" description="Helical" evidence="7">
    <location>
        <begin position="126"/>
        <end position="146"/>
    </location>
</feature>
<dbReference type="Pfam" id="PF13813">
    <property type="entry name" value="MBOAT_2"/>
    <property type="match status" value="1"/>
</dbReference>
<dbReference type="AlphaFoldDB" id="A0A0U5CPM2"/>
<evidence type="ECO:0000313" key="10">
    <source>
        <dbReference type="Proteomes" id="UP000054771"/>
    </source>
</evidence>
<sequence>MDSNVDIDMTAKYMSASNVPVLRRLYRHELSVEEVIVRTLSAVGLVIGLVAVQWGGYLLFAFVSVLCHLSNPADWPGPYGPISDGYTLRRAWSHVWHQLNTHKLNSISRYIVHDVLAIPRKSRSTFVGYARLACAFAMSGLMHVLMDMSIGLTIYTSGGLSFFCTQILGIVVEDAVMKVYSTLTGAKRSHSPPRPSTVQKAIGFAWVCGFLVWTLPAYMYPLLSLNSDEGNHAIVPVSVIGMWKGVEALRAV</sequence>
<dbReference type="PANTHER" id="PTHR31595">
    <property type="entry name" value="LONG-CHAIN-ALCOHOL O-FATTY-ACYLTRANSFERASE 3-RELATED"/>
    <property type="match status" value="1"/>
</dbReference>
<keyword evidence="3" id="KW-0808">Transferase</keyword>
<evidence type="ECO:0000256" key="1">
    <source>
        <dbReference type="ARBA" id="ARBA00004141"/>
    </source>
</evidence>
<keyword evidence="10" id="KW-1185">Reference proteome</keyword>
<evidence type="ECO:0000256" key="5">
    <source>
        <dbReference type="ARBA" id="ARBA00022989"/>
    </source>
</evidence>
<comment type="subcellular location">
    <subcellularLocation>
        <location evidence="1">Membrane</location>
        <topology evidence="1">Multi-pass membrane protein</topology>
    </subcellularLocation>
</comment>
<dbReference type="OrthoDB" id="1077582at2759"/>
<feature type="transmembrane region" description="Helical" evidence="7">
    <location>
        <begin position="35"/>
        <end position="60"/>
    </location>
</feature>
<evidence type="ECO:0000256" key="4">
    <source>
        <dbReference type="ARBA" id="ARBA00022692"/>
    </source>
</evidence>
<evidence type="ECO:0000259" key="8">
    <source>
        <dbReference type="Pfam" id="PF13813"/>
    </source>
</evidence>
<accession>A0A0U5CPM2</accession>
<proteinExistence type="inferred from homology"/>
<evidence type="ECO:0000256" key="6">
    <source>
        <dbReference type="ARBA" id="ARBA00023136"/>
    </source>
</evidence>
<dbReference type="GO" id="GO:0008374">
    <property type="term" value="F:O-acyltransferase activity"/>
    <property type="evidence" value="ECO:0007669"/>
    <property type="project" value="InterPro"/>
</dbReference>
<dbReference type="OMA" id="WHQLNTH"/>
<name>A0A0U5CPM2_ASPCI</name>
<gene>
    <name evidence="9" type="ORF">ASPCAL07782</name>
</gene>
<evidence type="ECO:0000256" key="7">
    <source>
        <dbReference type="SAM" id="Phobius"/>
    </source>
</evidence>
<evidence type="ECO:0000256" key="2">
    <source>
        <dbReference type="ARBA" id="ARBA00007282"/>
    </source>
</evidence>
<dbReference type="GO" id="GO:0016020">
    <property type="term" value="C:membrane"/>
    <property type="evidence" value="ECO:0007669"/>
    <property type="project" value="UniProtKB-SubCell"/>
</dbReference>
<dbReference type="GO" id="GO:0006629">
    <property type="term" value="P:lipid metabolic process"/>
    <property type="evidence" value="ECO:0007669"/>
    <property type="project" value="InterPro"/>
</dbReference>
<protein>
    <recommendedName>
        <fullName evidence="8">Wax synthase domain-containing protein</fullName>
    </recommendedName>
</protein>
<evidence type="ECO:0000256" key="3">
    <source>
        <dbReference type="ARBA" id="ARBA00022679"/>
    </source>
</evidence>
<dbReference type="InterPro" id="IPR044851">
    <property type="entry name" value="Wax_synthase"/>
</dbReference>
<reference evidence="10" key="1">
    <citation type="journal article" date="2016" name="Genome Announc.">
        <title>Draft genome sequences of fungus Aspergillus calidoustus.</title>
        <authorList>
            <person name="Horn F."/>
            <person name="Linde J."/>
            <person name="Mattern D.J."/>
            <person name="Walther G."/>
            <person name="Guthke R."/>
            <person name="Scherlach K."/>
            <person name="Martin K."/>
            <person name="Brakhage A.A."/>
            <person name="Petzke L."/>
            <person name="Valiante V."/>
        </authorList>
    </citation>
    <scope>NUCLEOTIDE SEQUENCE [LARGE SCALE GENOMIC DNA]</scope>
    <source>
        <strain evidence="10">SF006504</strain>
    </source>
</reference>
<keyword evidence="4 7" id="KW-0812">Transmembrane</keyword>
<dbReference type="Proteomes" id="UP000054771">
    <property type="component" value="Unassembled WGS sequence"/>
</dbReference>